<evidence type="ECO:0000256" key="1">
    <source>
        <dbReference type="SAM" id="SignalP"/>
    </source>
</evidence>
<dbReference type="SUPFAM" id="SSF74653">
    <property type="entry name" value="TolA/TonB C-terminal domain"/>
    <property type="match status" value="1"/>
</dbReference>
<dbReference type="Proteomes" id="UP000216035">
    <property type="component" value="Unassembled WGS sequence"/>
</dbReference>
<feature type="signal peptide" evidence="1">
    <location>
        <begin position="1"/>
        <end position="18"/>
    </location>
</feature>
<dbReference type="RefSeq" id="WP_094485417.1">
    <property type="nucleotide sequence ID" value="NZ_NOXX01000154.1"/>
</dbReference>
<evidence type="ECO:0000313" key="3">
    <source>
        <dbReference type="Proteomes" id="UP000216035"/>
    </source>
</evidence>
<comment type="caution">
    <text evidence="2">The sequence shown here is derived from an EMBL/GenBank/DDBJ whole genome shotgun (WGS) entry which is preliminary data.</text>
</comment>
<reference evidence="2 3" key="1">
    <citation type="submission" date="2017-07" db="EMBL/GenBank/DDBJ databases">
        <title>Flavobacterium cyanobacteriorum sp. nov., isolated from cyanobacterial aggregates in a eutrophic lake.</title>
        <authorList>
            <person name="Cai H."/>
        </authorList>
    </citation>
    <scope>NUCLEOTIDE SEQUENCE [LARGE SCALE GENOMIC DNA]</scope>
    <source>
        <strain evidence="2 3">TH167</strain>
    </source>
</reference>
<evidence type="ECO:0008006" key="4">
    <source>
        <dbReference type="Google" id="ProtNLM"/>
    </source>
</evidence>
<dbReference type="EMBL" id="NOXX01000154">
    <property type="protein sequence ID" value="OYQ46918.1"/>
    <property type="molecule type" value="Genomic_DNA"/>
</dbReference>
<dbReference type="Gene3D" id="3.30.1150.10">
    <property type="match status" value="1"/>
</dbReference>
<evidence type="ECO:0000313" key="2">
    <source>
        <dbReference type="EMBL" id="OYQ46918.1"/>
    </source>
</evidence>
<dbReference type="AlphaFoldDB" id="A0A255ZZJ7"/>
<name>A0A255ZZJ7_9FLAO</name>
<gene>
    <name evidence="2" type="ORF">CHX27_03695</name>
</gene>
<keyword evidence="3" id="KW-1185">Reference proteome</keyword>
<dbReference type="OrthoDB" id="1095452at2"/>
<accession>A0A255ZZJ7</accession>
<keyword evidence="1" id="KW-0732">Signal</keyword>
<protein>
    <recommendedName>
        <fullName evidence="4">TonB C-terminal domain-containing protein</fullName>
    </recommendedName>
</protein>
<proteinExistence type="predicted"/>
<sequence>MKMIITSLFLFYSFLLFSQNNEKQNDNIIYDSKSIDVKPEFPGDLEKFNTFLANTGFQAKTKTDEKTETKIYAMFVVEKDGALSDVKILGKIAAGKAEELKKNLTTLPKWMPGKQNGTTVRVLYVLPLLNVN</sequence>
<organism evidence="2 3">
    <name type="scientific">Flavobacterium aurantiibacter</name>
    <dbReference type="NCBI Taxonomy" id="2023067"/>
    <lineage>
        <taxon>Bacteria</taxon>
        <taxon>Pseudomonadati</taxon>
        <taxon>Bacteroidota</taxon>
        <taxon>Flavobacteriia</taxon>
        <taxon>Flavobacteriales</taxon>
        <taxon>Flavobacteriaceae</taxon>
        <taxon>Flavobacterium</taxon>
    </lineage>
</organism>
<feature type="chain" id="PRO_5013169112" description="TonB C-terminal domain-containing protein" evidence="1">
    <location>
        <begin position="19"/>
        <end position="132"/>
    </location>
</feature>